<accession>C9LU08</accession>
<evidence type="ECO:0000256" key="5">
    <source>
        <dbReference type="ARBA" id="ARBA00022989"/>
    </source>
</evidence>
<name>C9LU08_SELS3</name>
<keyword evidence="13" id="KW-1185">Reference proteome</keyword>
<dbReference type="EMBL" id="ACKP02000015">
    <property type="protein sequence ID" value="EEX77539.1"/>
    <property type="molecule type" value="Genomic_DNA"/>
</dbReference>
<dbReference type="PANTHER" id="PTHR43840">
    <property type="entry name" value="MITOCHONDRIAL METAL TRANSPORTER 1-RELATED"/>
    <property type="match status" value="1"/>
</dbReference>
<gene>
    <name evidence="10" type="ordered locus">Selsp_1399</name>
    <name evidence="11" type="ORF">SELSPUOL_00813</name>
</gene>
<proteinExistence type="inferred from homology"/>
<dbReference type="Gene3D" id="3.30.70.1350">
    <property type="entry name" value="Cation efflux protein, cytoplasmic domain"/>
    <property type="match status" value="1"/>
</dbReference>
<evidence type="ECO:0000313" key="11">
    <source>
        <dbReference type="EMBL" id="EEX77539.1"/>
    </source>
</evidence>
<evidence type="ECO:0000313" key="12">
    <source>
        <dbReference type="Proteomes" id="UP000003505"/>
    </source>
</evidence>
<dbReference type="AlphaFoldDB" id="C9LU08"/>
<dbReference type="RefSeq" id="WP_006191947.1">
    <property type="nucleotide sequence ID" value="NC_015437.1"/>
</dbReference>
<keyword evidence="5 7" id="KW-1133">Transmembrane helix</keyword>
<dbReference type="Proteomes" id="UP000011124">
    <property type="component" value="Chromosome"/>
</dbReference>
<comment type="similarity">
    <text evidence="2">Belongs to the cation diffusion facilitator (CDF) transporter (TC 2.A.4) family.</text>
</comment>
<evidence type="ECO:0000256" key="4">
    <source>
        <dbReference type="ARBA" id="ARBA00022692"/>
    </source>
</evidence>
<evidence type="ECO:0000259" key="9">
    <source>
        <dbReference type="Pfam" id="PF16916"/>
    </source>
</evidence>
<keyword evidence="6 7" id="KW-0472">Membrane</keyword>
<protein>
    <submittedName>
        <fullName evidence="11">Cation diffusion facilitator family transporter</fullName>
    </submittedName>
</protein>
<reference evidence="11 12" key="1">
    <citation type="submission" date="2009-09" db="EMBL/GenBank/DDBJ databases">
        <authorList>
            <person name="Weinstock G."/>
            <person name="Sodergren E."/>
            <person name="Clifton S."/>
            <person name="Fulton L."/>
            <person name="Fulton B."/>
            <person name="Courtney L."/>
            <person name="Fronick C."/>
            <person name="Harrison M."/>
            <person name="Strong C."/>
            <person name="Farmer C."/>
            <person name="Delahaunty K."/>
            <person name="Markovic C."/>
            <person name="Hall O."/>
            <person name="Minx P."/>
            <person name="Tomlinson C."/>
            <person name="Mitreva M."/>
            <person name="Nelson J."/>
            <person name="Hou S."/>
            <person name="Wollam A."/>
            <person name="Pepin K.H."/>
            <person name="Johnson M."/>
            <person name="Bhonagiri V."/>
            <person name="Nash W.E."/>
            <person name="Warren W."/>
            <person name="Chinwalla A."/>
            <person name="Mardis E.R."/>
            <person name="Wilson R.K."/>
        </authorList>
    </citation>
    <scope>NUCLEOTIDE SEQUENCE [LARGE SCALE GENOMIC DNA]</scope>
    <source>
        <strain evidence="11">ATCC 35185</strain>
        <strain evidence="12">ATCC 35185 / DSM 20758 / VPI D19B-28</strain>
    </source>
</reference>
<feature type="transmembrane region" description="Helical" evidence="7">
    <location>
        <begin position="132"/>
        <end position="151"/>
    </location>
</feature>
<evidence type="ECO:0000259" key="8">
    <source>
        <dbReference type="Pfam" id="PF01545"/>
    </source>
</evidence>
<dbReference type="KEGG" id="ssg:Selsp_1399"/>
<evidence type="ECO:0000313" key="13">
    <source>
        <dbReference type="Proteomes" id="UP000011124"/>
    </source>
</evidence>
<evidence type="ECO:0000313" key="10">
    <source>
        <dbReference type="EMBL" id="AEC00358.1"/>
    </source>
</evidence>
<keyword evidence="3" id="KW-0813">Transport</keyword>
<dbReference type="Pfam" id="PF16916">
    <property type="entry name" value="ZT_dimer"/>
    <property type="match status" value="1"/>
</dbReference>
<dbReference type="SUPFAM" id="SSF161111">
    <property type="entry name" value="Cation efflux protein transmembrane domain-like"/>
    <property type="match status" value="1"/>
</dbReference>
<dbReference type="InterPro" id="IPR058533">
    <property type="entry name" value="Cation_efflux_TM"/>
</dbReference>
<dbReference type="Gene3D" id="1.20.1510.10">
    <property type="entry name" value="Cation efflux protein transmembrane domain"/>
    <property type="match status" value="1"/>
</dbReference>
<organism evidence="11 12">
    <name type="scientific">Selenomonas sputigena (strain ATCC 35185 / DSM 20758 / CCUG 44933 / VPI D19B-28)</name>
    <dbReference type="NCBI Taxonomy" id="546271"/>
    <lineage>
        <taxon>Bacteria</taxon>
        <taxon>Bacillati</taxon>
        <taxon>Bacillota</taxon>
        <taxon>Negativicutes</taxon>
        <taxon>Selenomonadales</taxon>
        <taxon>Selenomonadaceae</taxon>
        <taxon>Selenomonas</taxon>
    </lineage>
</organism>
<dbReference type="GO" id="GO:0016020">
    <property type="term" value="C:membrane"/>
    <property type="evidence" value="ECO:0007669"/>
    <property type="project" value="UniProtKB-SubCell"/>
</dbReference>
<feature type="domain" description="Cation efflux protein transmembrane" evidence="8">
    <location>
        <begin position="32"/>
        <end position="223"/>
    </location>
</feature>
<dbReference type="InterPro" id="IPR036837">
    <property type="entry name" value="Cation_efflux_CTD_sf"/>
</dbReference>
<dbReference type="HOGENOM" id="CLU_013430_3_4_9"/>
<dbReference type="NCBIfam" id="TIGR01297">
    <property type="entry name" value="CDF"/>
    <property type="match status" value="1"/>
</dbReference>
<feature type="transmembrane region" description="Helical" evidence="7">
    <location>
        <begin position="93"/>
        <end position="112"/>
    </location>
</feature>
<dbReference type="OrthoDB" id="9806522at2"/>
<evidence type="ECO:0000256" key="7">
    <source>
        <dbReference type="SAM" id="Phobius"/>
    </source>
</evidence>
<evidence type="ECO:0000256" key="3">
    <source>
        <dbReference type="ARBA" id="ARBA00022448"/>
    </source>
</evidence>
<feature type="domain" description="Cation efflux protein cytoplasmic" evidence="9">
    <location>
        <begin position="227"/>
        <end position="303"/>
    </location>
</feature>
<dbReference type="InterPro" id="IPR050291">
    <property type="entry name" value="CDF_Transporter"/>
</dbReference>
<feature type="transmembrane region" description="Helical" evidence="7">
    <location>
        <begin position="64"/>
        <end position="81"/>
    </location>
</feature>
<dbReference type="STRING" id="546271.Selsp_1399"/>
<dbReference type="FunFam" id="1.20.1510.10:FF:000006">
    <property type="entry name" value="Divalent cation efflux transporter"/>
    <property type="match status" value="1"/>
</dbReference>
<dbReference type="eggNOG" id="COG0053">
    <property type="taxonomic scope" value="Bacteria"/>
</dbReference>
<sequence>MYEVLFRRFVKNHDKTALPEVRFAYGNLSGRVGIAVNFLLSAVKLALGLMSGAVSVVADAVHNLADAAASIATLLGFRLAAKPADAEHPFGHGRVEYIAGFCIAGLILLIGFKLLEASVEKILAPEPPEVSVSMLVILTASIALQLWLGRFNKTIGERIDSAAIRAAAADSLNDCIATVVVVASLAFHYATGIDIDGWAGVLVALFILHSGWEAARDTLQPLLGQPPDPALVEGIEKTVLKHRAITGVHDIIIHDYGPGRIFASVHAEVPASMDFLKAHEIIDGVEELLRRKYHIIVTVHMDPVVTDNPEAERARAEVEAIMHENKLGESIHDFRMTTAKGGGKKLIFDVEVAPECKMTNEDVRFFLARAIEERHPAYHPVIRVDRFFC</sequence>
<feature type="transmembrane region" description="Helical" evidence="7">
    <location>
        <begin position="32"/>
        <end position="58"/>
    </location>
</feature>
<comment type="subcellular location">
    <subcellularLocation>
        <location evidence="1">Membrane</location>
        <topology evidence="1">Multi-pass membrane protein</topology>
    </subcellularLocation>
</comment>
<dbReference type="InterPro" id="IPR027470">
    <property type="entry name" value="Cation_efflux_CTD"/>
</dbReference>
<evidence type="ECO:0000256" key="6">
    <source>
        <dbReference type="ARBA" id="ARBA00023136"/>
    </source>
</evidence>
<dbReference type="GO" id="GO:0008324">
    <property type="term" value="F:monoatomic cation transmembrane transporter activity"/>
    <property type="evidence" value="ECO:0007669"/>
    <property type="project" value="InterPro"/>
</dbReference>
<dbReference type="InterPro" id="IPR027469">
    <property type="entry name" value="Cation_efflux_TMD_sf"/>
</dbReference>
<dbReference type="PANTHER" id="PTHR43840:SF15">
    <property type="entry name" value="MITOCHONDRIAL METAL TRANSPORTER 1-RELATED"/>
    <property type="match status" value="1"/>
</dbReference>
<keyword evidence="4 7" id="KW-0812">Transmembrane</keyword>
<dbReference type="Pfam" id="PF01545">
    <property type="entry name" value="Cation_efflux"/>
    <property type="match status" value="1"/>
</dbReference>
<evidence type="ECO:0000256" key="1">
    <source>
        <dbReference type="ARBA" id="ARBA00004141"/>
    </source>
</evidence>
<dbReference type="InterPro" id="IPR002524">
    <property type="entry name" value="Cation_efflux"/>
</dbReference>
<reference evidence="10 13" key="2">
    <citation type="submission" date="2011-04" db="EMBL/GenBank/DDBJ databases">
        <title>The complete genome of Selenomonas sputigena DSM 20758.</title>
        <authorList>
            <consortium name="US DOE Joint Genome Institute (JGI-PGF)"/>
            <person name="Lucas S."/>
            <person name="Copeland A."/>
            <person name="Lapidus A."/>
            <person name="Bruce D."/>
            <person name="Goodwin L."/>
            <person name="Pitluck S."/>
            <person name="Peters L."/>
            <person name="Kyrpides N."/>
            <person name="Mavromatis K."/>
            <person name="Ivanova N."/>
            <person name="Ovchinnikova G."/>
            <person name="Teshima H."/>
            <person name="Detter J.C."/>
            <person name="Tapia R."/>
            <person name="Han C."/>
            <person name="Land M."/>
            <person name="Hauser L."/>
            <person name="Markowitz V."/>
            <person name="Cheng J.-F."/>
            <person name="Hugenholtz P."/>
            <person name="Woyke T."/>
            <person name="Wu D."/>
            <person name="Gronow S."/>
            <person name="Wellnitz S."/>
            <person name="Schneider S."/>
            <person name="Klenk H.-P."/>
            <person name="Eisen J.A."/>
        </authorList>
    </citation>
    <scope>NUCLEOTIDE SEQUENCE [LARGE SCALE GENOMIC DNA]</scope>
    <source>
        <strain evidence="10">ATCC 35185</strain>
        <strain evidence="13">ATCC 35185 / DSM 20758 / VPI D19B-28</strain>
    </source>
</reference>
<evidence type="ECO:0000256" key="2">
    <source>
        <dbReference type="ARBA" id="ARBA00008114"/>
    </source>
</evidence>
<dbReference type="Proteomes" id="UP000003505">
    <property type="component" value="Unassembled WGS sequence"/>
</dbReference>
<dbReference type="SUPFAM" id="SSF160240">
    <property type="entry name" value="Cation efflux protein cytoplasmic domain-like"/>
    <property type="match status" value="1"/>
</dbReference>
<dbReference type="EMBL" id="CP002637">
    <property type="protein sequence ID" value="AEC00358.1"/>
    <property type="molecule type" value="Genomic_DNA"/>
</dbReference>